<protein>
    <recommendedName>
        <fullName evidence="2">Protein kinase domain-containing protein</fullName>
    </recommendedName>
</protein>
<evidence type="ECO:0000313" key="4">
    <source>
        <dbReference type="Proteomes" id="UP001163046"/>
    </source>
</evidence>
<dbReference type="GO" id="GO:0004672">
    <property type="term" value="F:protein kinase activity"/>
    <property type="evidence" value="ECO:0007669"/>
    <property type="project" value="InterPro"/>
</dbReference>
<sequence>MEDTTDDFSRLSLKEIAGNRVELLNRIQEQLHSAVGALDAGRDVISIKEEVGCILQQVIKNLDLIKASCNDEESSGLRTVGKVSQEELNAWERLGEGGFSSVYKAKLKGNDVAVKVLKKYQRNQITANRGKSFEGSST</sequence>
<keyword evidence="1" id="KW-0067">ATP-binding</keyword>
<dbReference type="PROSITE" id="PS50011">
    <property type="entry name" value="PROTEIN_KINASE_DOM"/>
    <property type="match status" value="1"/>
</dbReference>
<dbReference type="Gene3D" id="3.30.200.20">
    <property type="entry name" value="Phosphorylase Kinase, domain 1"/>
    <property type="match status" value="1"/>
</dbReference>
<dbReference type="GO" id="GO:0005524">
    <property type="term" value="F:ATP binding"/>
    <property type="evidence" value="ECO:0007669"/>
    <property type="project" value="UniProtKB-UniRule"/>
</dbReference>
<comment type="caution">
    <text evidence="3">The sequence shown here is derived from an EMBL/GenBank/DDBJ whole genome shotgun (WGS) entry which is preliminary data.</text>
</comment>
<reference evidence="3" key="1">
    <citation type="submission" date="2023-01" db="EMBL/GenBank/DDBJ databases">
        <title>Genome assembly of the deep-sea coral Lophelia pertusa.</title>
        <authorList>
            <person name="Herrera S."/>
            <person name="Cordes E."/>
        </authorList>
    </citation>
    <scope>NUCLEOTIDE SEQUENCE</scope>
    <source>
        <strain evidence="3">USNM1676648</strain>
        <tissue evidence="3">Polyp</tissue>
    </source>
</reference>
<dbReference type="Proteomes" id="UP001163046">
    <property type="component" value="Unassembled WGS sequence"/>
</dbReference>
<evidence type="ECO:0000259" key="2">
    <source>
        <dbReference type="PROSITE" id="PS50011"/>
    </source>
</evidence>
<keyword evidence="4" id="KW-1185">Reference proteome</keyword>
<dbReference type="OrthoDB" id="346907at2759"/>
<dbReference type="InterPro" id="IPR011009">
    <property type="entry name" value="Kinase-like_dom_sf"/>
</dbReference>
<gene>
    <name evidence="3" type="ORF">OS493_026079</name>
</gene>
<feature type="binding site" evidence="1">
    <location>
        <position position="115"/>
    </location>
    <ligand>
        <name>ATP</name>
        <dbReference type="ChEBI" id="CHEBI:30616"/>
    </ligand>
</feature>
<dbReference type="PROSITE" id="PS00107">
    <property type="entry name" value="PROTEIN_KINASE_ATP"/>
    <property type="match status" value="1"/>
</dbReference>
<dbReference type="InterPro" id="IPR000719">
    <property type="entry name" value="Prot_kinase_dom"/>
</dbReference>
<name>A0A9X0CF52_9CNID</name>
<accession>A0A9X0CF52</accession>
<keyword evidence="1" id="KW-0547">Nucleotide-binding</keyword>
<dbReference type="AlphaFoldDB" id="A0A9X0CF52"/>
<evidence type="ECO:0000256" key="1">
    <source>
        <dbReference type="PROSITE-ProRule" id="PRU10141"/>
    </source>
</evidence>
<feature type="domain" description="Protein kinase" evidence="2">
    <location>
        <begin position="88"/>
        <end position="138"/>
    </location>
</feature>
<dbReference type="InterPro" id="IPR017441">
    <property type="entry name" value="Protein_kinase_ATP_BS"/>
</dbReference>
<evidence type="ECO:0000313" key="3">
    <source>
        <dbReference type="EMBL" id="KAJ7327803.1"/>
    </source>
</evidence>
<dbReference type="SUPFAM" id="SSF56112">
    <property type="entry name" value="Protein kinase-like (PK-like)"/>
    <property type="match status" value="1"/>
</dbReference>
<organism evidence="3 4">
    <name type="scientific">Desmophyllum pertusum</name>
    <dbReference type="NCBI Taxonomy" id="174260"/>
    <lineage>
        <taxon>Eukaryota</taxon>
        <taxon>Metazoa</taxon>
        <taxon>Cnidaria</taxon>
        <taxon>Anthozoa</taxon>
        <taxon>Hexacorallia</taxon>
        <taxon>Scleractinia</taxon>
        <taxon>Caryophylliina</taxon>
        <taxon>Caryophylliidae</taxon>
        <taxon>Desmophyllum</taxon>
    </lineage>
</organism>
<dbReference type="EMBL" id="MU827799">
    <property type="protein sequence ID" value="KAJ7327803.1"/>
    <property type="molecule type" value="Genomic_DNA"/>
</dbReference>
<proteinExistence type="predicted"/>